<comment type="similarity">
    <text evidence="1 3">Belongs to the TPP enzyme family.</text>
</comment>
<feature type="domain" description="Thiamine pyrophosphate enzyme N-terminal TPP-binding" evidence="6">
    <location>
        <begin position="51"/>
        <end position="139"/>
    </location>
</feature>
<dbReference type="Pfam" id="PF02775">
    <property type="entry name" value="TPP_enzyme_C"/>
    <property type="match status" value="1"/>
</dbReference>
<keyword evidence="2 3" id="KW-0786">Thiamine pyrophosphate</keyword>
<protein>
    <submittedName>
        <fullName evidence="7">Thiamine pyrophosphate-binding protein</fullName>
    </submittedName>
</protein>
<comment type="caution">
    <text evidence="7">The sequence shown here is derived from an EMBL/GenBank/DDBJ whole genome shotgun (WGS) entry which is preliminary data.</text>
</comment>
<evidence type="ECO:0000259" key="4">
    <source>
        <dbReference type="Pfam" id="PF00205"/>
    </source>
</evidence>
<evidence type="ECO:0000256" key="1">
    <source>
        <dbReference type="ARBA" id="ARBA00007812"/>
    </source>
</evidence>
<reference evidence="7" key="1">
    <citation type="submission" date="2022-10" db="EMBL/GenBank/DDBJ databases">
        <title>The WGS of Solirubrobacter phytolaccae KCTC 29190.</title>
        <authorList>
            <person name="Jiang Z."/>
        </authorList>
    </citation>
    <scope>NUCLEOTIDE SEQUENCE</scope>
    <source>
        <strain evidence="7">KCTC 29190</strain>
    </source>
</reference>
<dbReference type="GO" id="GO:0009097">
    <property type="term" value="P:isoleucine biosynthetic process"/>
    <property type="evidence" value="ECO:0007669"/>
    <property type="project" value="TreeGrafter"/>
</dbReference>
<dbReference type="CDD" id="cd07035">
    <property type="entry name" value="TPP_PYR_POX_like"/>
    <property type="match status" value="1"/>
</dbReference>
<dbReference type="AlphaFoldDB" id="A0A9X3NHI2"/>
<evidence type="ECO:0000256" key="3">
    <source>
        <dbReference type="RuleBase" id="RU362132"/>
    </source>
</evidence>
<feature type="domain" description="Thiamine pyrophosphate enzyme central" evidence="4">
    <location>
        <begin position="230"/>
        <end position="360"/>
    </location>
</feature>
<accession>A0A9X3NHI2</accession>
<evidence type="ECO:0000313" key="8">
    <source>
        <dbReference type="Proteomes" id="UP001147653"/>
    </source>
</evidence>
<proteinExistence type="inferred from homology"/>
<dbReference type="InterPro" id="IPR029035">
    <property type="entry name" value="DHS-like_NAD/FAD-binding_dom"/>
</dbReference>
<dbReference type="Pfam" id="PF00205">
    <property type="entry name" value="TPP_enzyme_M"/>
    <property type="match status" value="1"/>
</dbReference>
<evidence type="ECO:0000256" key="2">
    <source>
        <dbReference type="ARBA" id="ARBA00023052"/>
    </source>
</evidence>
<dbReference type="Gene3D" id="3.40.50.1220">
    <property type="entry name" value="TPP-binding domain"/>
    <property type="match status" value="1"/>
</dbReference>
<dbReference type="PANTHER" id="PTHR18968">
    <property type="entry name" value="THIAMINE PYROPHOSPHATE ENZYMES"/>
    <property type="match status" value="1"/>
</dbReference>
<name>A0A9X3NHI2_9ACTN</name>
<dbReference type="InterPro" id="IPR029061">
    <property type="entry name" value="THDP-binding"/>
</dbReference>
<dbReference type="InterPro" id="IPR012000">
    <property type="entry name" value="Thiamin_PyroP_enz_cen_dom"/>
</dbReference>
<dbReference type="GO" id="GO:0003984">
    <property type="term" value="F:acetolactate synthase activity"/>
    <property type="evidence" value="ECO:0007669"/>
    <property type="project" value="TreeGrafter"/>
</dbReference>
<dbReference type="GO" id="GO:0009099">
    <property type="term" value="P:L-valine biosynthetic process"/>
    <property type="evidence" value="ECO:0007669"/>
    <property type="project" value="TreeGrafter"/>
</dbReference>
<dbReference type="InterPro" id="IPR045229">
    <property type="entry name" value="TPP_enz"/>
</dbReference>
<dbReference type="GO" id="GO:0030976">
    <property type="term" value="F:thiamine pyrophosphate binding"/>
    <property type="evidence" value="ECO:0007669"/>
    <property type="project" value="InterPro"/>
</dbReference>
<dbReference type="EMBL" id="JAPDDP010000066">
    <property type="protein sequence ID" value="MDA0184046.1"/>
    <property type="molecule type" value="Genomic_DNA"/>
</dbReference>
<dbReference type="Gene3D" id="3.40.50.970">
    <property type="match status" value="2"/>
</dbReference>
<dbReference type="GO" id="GO:0050660">
    <property type="term" value="F:flavin adenine dinucleotide binding"/>
    <property type="evidence" value="ECO:0007669"/>
    <property type="project" value="TreeGrafter"/>
</dbReference>
<dbReference type="InterPro" id="IPR012001">
    <property type="entry name" value="Thiamin_PyroP_enz_TPP-bd_dom"/>
</dbReference>
<dbReference type="GO" id="GO:0000287">
    <property type="term" value="F:magnesium ion binding"/>
    <property type="evidence" value="ECO:0007669"/>
    <property type="project" value="InterPro"/>
</dbReference>
<dbReference type="SUPFAM" id="SSF52467">
    <property type="entry name" value="DHS-like NAD/FAD-binding domain"/>
    <property type="match status" value="1"/>
</dbReference>
<evidence type="ECO:0000259" key="5">
    <source>
        <dbReference type="Pfam" id="PF02775"/>
    </source>
</evidence>
<sequence>MIPSPSRRRPTVRLTTGQALVRWLSVQHSERDGVRRRAVPALWGIFGHGNVLGLGQAIAQEGADLPLYQPKHEQSMVHSALGFAKAARRLQAHACTASIGPGATNLLTGAATATVNRLPVLLLPADTFATRRSGVVLQQLEDPVSGDLTVNDAFRPLSRFFDRVVRPEHLLTALPAALRVLLDPAETGAVTVALHQDVLAEAFDWPAEFFAERTWTVARRPPAAEELALARELLVRAERPLLIAGGGVRYSGAEAALAAFAAATGIPVAETSAGKGVMAPGPLHLGGLGVNGTAAARGIAEQADLVIAVGTRLTDFTTGSLSLFQHEDVRFLGVNVAAADAYKLGAKPLVADAKLALEALRDAVPHADRPDVAAAQAAWHADVETSRAPDRFDRRAVYETVNETAREGDWVVAAAGWTPGDLLKLWRVPPGGHAHLEFGFSCMGHELPSALGIRLHEGPDPEVFVIVGDGSLLMAPAELLTAIQADLKVTVVVIDNAGYGSIDALARDTIGVSVGNRFVDADGHELLVDIAQLATALGCEGTRVDDAWGLRRALEAARAGTGTTVIHCPVGDAEIPPSGTFWDLGVPETAAGDDTRRHVEVAEARRRAAGQRPFV</sequence>
<gene>
    <name evidence="7" type="ORF">OJ997_27305</name>
</gene>
<dbReference type="SUPFAM" id="SSF52518">
    <property type="entry name" value="Thiamin diphosphate-binding fold (THDP-binding)"/>
    <property type="match status" value="2"/>
</dbReference>
<evidence type="ECO:0000313" key="7">
    <source>
        <dbReference type="EMBL" id="MDA0184046.1"/>
    </source>
</evidence>
<feature type="domain" description="Thiamine pyrophosphate enzyme TPP-binding" evidence="5">
    <location>
        <begin position="420"/>
        <end position="568"/>
    </location>
</feature>
<keyword evidence="8" id="KW-1185">Reference proteome</keyword>
<dbReference type="GO" id="GO:0005948">
    <property type="term" value="C:acetolactate synthase complex"/>
    <property type="evidence" value="ECO:0007669"/>
    <property type="project" value="TreeGrafter"/>
</dbReference>
<dbReference type="PANTHER" id="PTHR18968:SF9">
    <property type="entry name" value="3D-(3,5_4)-TRIHYDROXYCYCLOHEXANE-1,2-DIONE HYDROLASE"/>
    <property type="match status" value="1"/>
</dbReference>
<dbReference type="Proteomes" id="UP001147653">
    <property type="component" value="Unassembled WGS sequence"/>
</dbReference>
<dbReference type="RefSeq" id="WP_270028463.1">
    <property type="nucleotide sequence ID" value="NZ_JAPDDP010000066.1"/>
</dbReference>
<dbReference type="Pfam" id="PF02776">
    <property type="entry name" value="TPP_enzyme_N"/>
    <property type="match status" value="1"/>
</dbReference>
<organism evidence="7 8">
    <name type="scientific">Solirubrobacter phytolaccae</name>
    <dbReference type="NCBI Taxonomy" id="1404360"/>
    <lineage>
        <taxon>Bacteria</taxon>
        <taxon>Bacillati</taxon>
        <taxon>Actinomycetota</taxon>
        <taxon>Thermoleophilia</taxon>
        <taxon>Solirubrobacterales</taxon>
        <taxon>Solirubrobacteraceae</taxon>
        <taxon>Solirubrobacter</taxon>
    </lineage>
</organism>
<dbReference type="InterPro" id="IPR011766">
    <property type="entry name" value="TPP_enzyme_TPP-bd"/>
</dbReference>
<evidence type="ECO:0000259" key="6">
    <source>
        <dbReference type="Pfam" id="PF02776"/>
    </source>
</evidence>